<evidence type="ECO:0000313" key="4">
    <source>
        <dbReference type="EMBL" id="MCW0953434.1"/>
    </source>
</evidence>
<dbReference type="Gene3D" id="1.10.260.40">
    <property type="entry name" value="lambda repressor-like DNA-binding domains"/>
    <property type="match status" value="1"/>
</dbReference>
<keyword evidence="2" id="KW-0472">Membrane</keyword>
<dbReference type="InterPro" id="IPR001387">
    <property type="entry name" value="Cro/C1-type_HTH"/>
</dbReference>
<evidence type="ECO:0000259" key="3">
    <source>
        <dbReference type="PROSITE" id="PS50943"/>
    </source>
</evidence>
<proteinExistence type="predicted"/>
<feature type="transmembrane region" description="Helical" evidence="2">
    <location>
        <begin position="83"/>
        <end position="104"/>
    </location>
</feature>
<evidence type="ECO:0000313" key="5">
    <source>
        <dbReference type="Proteomes" id="UP001526225"/>
    </source>
</evidence>
<dbReference type="CDD" id="cd00093">
    <property type="entry name" value="HTH_XRE"/>
    <property type="match status" value="1"/>
</dbReference>
<accession>A0ABT3E4U9</accession>
<dbReference type="InterPro" id="IPR010982">
    <property type="entry name" value="Lambda_DNA-bd_dom_sf"/>
</dbReference>
<evidence type="ECO:0000256" key="2">
    <source>
        <dbReference type="SAM" id="Phobius"/>
    </source>
</evidence>
<protein>
    <submittedName>
        <fullName evidence="4">Helix-turn-helix transcriptional regulator</fullName>
    </submittedName>
</protein>
<feature type="domain" description="HTH cro/C1-type" evidence="3">
    <location>
        <begin position="7"/>
        <end position="61"/>
    </location>
</feature>
<dbReference type="SMART" id="SM00530">
    <property type="entry name" value="HTH_XRE"/>
    <property type="match status" value="1"/>
</dbReference>
<dbReference type="PANTHER" id="PTHR46558:SF3">
    <property type="entry name" value="TRANSCRIPTIONAL REGULATOR"/>
    <property type="match status" value="1"/>
</dbReference>
<keyword evidence="2" id="KW-1133">Transmembrane helix</keyword>
<keyword evidence="1" id="KW-0238">DNA-binding</keyword>
<evidence type="ECO:0000256" key="1">
    <source>
        <dbReference type="ARBA" id="ARBA00023125"/>
    </source>
</evidence>
<dbReference type="EMBL" id="JAOZFE010000004">
    <property type="protein sequence ID" value="MCW0953434.1"/>
    <property type="molecule type" value="Genomic_DNA"/>
</dbReference>
<dbReference type="Proteomes" id="UP001526225">
    <property type="component" value="Unassembled WGS sequence"/>
</dbReference>
<dbReference type="SUPFAM" id="SSF47413">
    <property type="entry name" value="lambda repressor-like DNA-binding domains"/>
    <property type="match status" value="1"/>
</dbReference>
<reference evidence="4 5" key="1">
    <citation type="submission" date="2022-10" db="EMBL/GenBank/DDBJ databases">
        <title>Weissella fermenti sp. nov., isolated from fermented cabbage.</title>
        <authorList>
            <person name="Lee J.K."/>
            <person name="Baek J.H."/>
            <person name="Choi D.G."/>
            <person name="Kim J.M."/>
            <person name="Jeon C.O."/>
        </authorList>
    </citation>
    <scope>NUCLEOTIDE SEQUENCE [LARGE SCALE GENOMIC DNA]</scope>
    <source>
        <strain evidence="4 5">KACC 18534</strain>
    </source>
</reference>
<gene>
    <name evidence="4" type="ORF">OIT44_05040</name>
</gene>
<dbReference type="RefSeq" id="WP_213408948.1">
    <property type="nucleotide sequence ID" value="NZ_CP074441.1"/>
</dbReference>
<keyword evidence="5" id="KW-1185">Reference proteome</keyword>
<keyword evidence="2" id="KW-0812">Transmembrane</keyword>
<name>A0ABT3E4U9_9LACO</name>
<dbReference type="Pfam" id="PF01381">
    <property type="entry name" value="HTH_3"/>
    <property type="match status" value="1"/>
</dbReference>
<dbReference type="PROSITE" id="PS50943">
    <property type="entry name" value="HTH_CROC1"/>
    <property type="match status" value="1"/>
</dbReference>
<organism evidence="4 5">
    <name type="scientific">Weissella ceti</name>
    <dbReference type="NCBI Taxonomy" id="759620"/>
    <lineage>
        <taxon>Bacteria</taxon>
        <taxon>Bacillati</taxon>
        <taxon>Bacillota</taxon>
        <taxon>Bacilli</taxon>
        <taxon>Lactobacillales</taxon>
        <taxon>Lactobacillaceae</taxon>
        <taxon>Weissella</taxon>
    </lineage>
</organism>
<sequence length="124" mass="14320">MKFEDALYQQRVAKQLTQQELADALFVTRQTVSRWEKGHNYPTLDMLGDICRVLETDIQSLFPEELTKHVKSTGVPVSFFRKLMTFIIGTACTGGLFIFILLFGKYNDVDIINRYNPFLTSTHH</sequence>
<comment type="caution">
    <text evidence="4">The sequence shown here is derived from an EMBL/GenBank/DDBJ whole genome shotgun (WGS) entry which is preliminary data.</text>
</comment>
<dbReference type="PANTHER" id="PTHR46558">
    <property type="entry name" value="TRACRIPTIONAL REGULATORY PROTEIN-RELATED-RELATED"/>
    <property type="match status" value="1"/>
</dbReference>